<dbReference type="STRING" id="1797689.A3F24_01235"/>
<protein>
    <recommendedName>
        <fullName evidence="4">DUF5673 domain-containing protein</fullName>
    </recommendedName>
</protein>
<feature type="transmembrane region" description="Helical" evidence="1">
    <location>
        <begin position="43"/>
        <end position="60"/>
    </location>
</feature>
<gene>
    <name evidence="2" type="ORF">A3F24_01235</name>
</gene>
<evidence type="ECO:0000313" key="2">
    <source>
        <dbReference type="EMBL" id="OGY58779.1"/>
    </source>
</evidence>
<sequence length="155" mass="18128">MATSRITWDVEEMPLRARGFSWYAIAFLIALGGIYFAFTQENYLFVVILFLSYTLLMYAWNRTPRTVLFEVNQDGILIEGKKSYLYADFRGFAILELPSSRLLVLQPKQKAKPYLKIPLPPEDTDHKVEEFLTNFLKRIEYEESLSDVLLRLIGF</sequence>
<dbReference type="Proteomes" id="UP000178515">
    <property type="component" value="Unassembled WGS sequence"/>
</dbReference>
<comment type="caution">
    <text evidence="2">The sequence shown here is derived from an EMBL/GenBank/DDBJ whole genome shotgun (WGS) entry which is preliminary data.</text>
</comment>
<evidence type="ECO:0000256" key="1">
    <source>
        <dbReference type="SAM" id="Phobius"/>
    </source>
</evidence>
<keyword evidence="1" id="KW-0812">Transmembrane</keyword>
<reference evidence="2 3" key="1">
    <citation type="journal article" date="2016" name="Nat. Commun.">
        <title>Thousands of microbial genomes shed light on interconnected biogeochemical processes in an aquifer system.</title>
        <authorList>
            <person name="Anantharaman K."/>
            <person name="Brown C.T."/>
            <person name="Hug L.A."/>
            <person name="Sharon I."/>
            <person name="Castelle C.J."/>
            <person name="Probst A.J."/>
            <person name="Thomas B.C."/>
            <person name="Singh A."/>
            <person name="Wilkins M.J."/>
            <person name="Karaoz U."/>
            <person name="Brodie E.L."/>
            <person name="Williams K.H."/>
            <person name="Hubbard S.S."/>
            <person name="Banfield J.F."/>
        </authorList>
    </citation>
    <scope>NUCLEOTIDE SEQUENCE [LARGE SCALE GENOMIC DNA]</scope>
</reference>
<evidence type="ECO:0008006" key="4">
    <source>
        <dbReference type="Google" id="ProtNLM"/>
    </source>
</evidence>
<keyword evidence="1" id="KW-0472">Membrane</keyword>
<proteinExistence type="predicted"/>
<name>A0A1G1Z2V5_9BACT</name>
<dbReference type="AlphaFoldDB" id="A0A1G1Z2V5"/>
<evidence type="ECO:0000313" key="3">
    <source>
        <dbReference type="Proteomes" id="UP000178515"/>
    </source>
</evidence>
<keyword evidence="1" id="KW-1133">Transmembrane helix</keyword>
<organism evidence="2 3">
    <name type="scientific">Candidatus Colwellbacteria bacterium RIFCSPHIGHO2_12_FULL_44_17</name>
    <dbReference type="NCBI Taxonomy" id="1797689"/>
    <lineage>
        <taxon>Bacteria</taxon>
        <taxon>Candidatus Colwelliibacteriota</taxon>
    </lineage>
</organism>
<dbReference type="EMBL" id="MHIX01000034">
    <property type="protein sequence ID" value="OGY58779.1"/>
    <property type="molecule type" value="Genomic_DNA"/>
</dbReference>
<accession>A0A1G1Z2V5</accession>
<feature type="transmembrane region" description="Helical" evidence="1">
    <location>
        <begin position="20"/>
        <end position="37"/>
    </location>
</feature>